<proteinExistence type="predicted"/>
<evidence type="ECO:0000313" key="2">
    <source>
        <dbReference type="Proteomes" id="UP000800039"/>
    </source>
</evidence>
<reference evidence="1" key="1">
    <citation type="submission" date="2020-01" db="EMBL/GenBank/DDBJ databases">
        <authorList>
            <consortium name="DOE Joint Genome Institute"/>
            <person name="Haridas S."/>
            <person name="Albert R."/>
            <person name="Binder M."/>
            <person name="Bloem J."/>
            <person name="Labutti K."/>
            <person name="Salamov A."/>
            <person name="Andreopoulos B."/>
            <person name="Baker S.E."/>
            <person name="Barry K."/>
            <person name="Bills G."/>
            <person name="Bluhm B.H."/>
            <person name="Cannon C."/>
            <person name="Castanera R."/>
            <person name="Culley D.E."/>
            <person name="Daum C."/>
            <person name="Ezra D."/>
            <person name="Gonzalez J.B."/>
            <person name="Henrissat B."/>
            <person name="Kuo A."/>
            <person name="Liang C."/>
            <person name="Lipzen A."/>
            <person name="Lutzoni F."/>
            <person name="Magnuson J."/>
            <person name="Mondo S."/>
            <person name="Nolan M."/>
            <person name="Ohm R."/>
            <person name="Pangilinan J."/>
            <person name="Park H.-J."/>
            <person name="Ramirez L."/>
            <person name="Alfaro M."/>
            <person name="Sun H."/>
            <person name="Tritt A."/>
            <person name="Yoshinaga Y."/>
            <person name="Zwiers L.-H."/>
            <person name="Turgeon B.G."/>
            <person name="Goodwin S.B."/>
            <person name="Spatafora J.W."/>
            <person name="Crous P.W."/>
            <person name="Grigoriev I.V."/>
        </authorList>
    </citation>
    <scope>NUCLEOTIDE SEQUENCE</scope>
    <source>
        <strain evidence="1">CBS 394.84</strain>
    </source>
</reference>
<dbReference type="Proteomes" id="UP000800039">
    <property type="component" value="Unassembled WGS sequence"/>
</dbReference>
<dbReference type="AlphaFoldDB" id="A0A9P4GRS7"/>
<dbReference type="OrthoDB" id="187348at2759"/>
<keyword evidence="2" id="KW-1185">Reference proteome</keyword>
<comment type="caution">
    <text evidence="1">The sequence shown here is derived from an EMBL/GenBank/DDBJ whole genome shotgun (WGS) entry which is preliminary data.</text>
</comment>
<gene>
    <name evidence="1" type="ORF">K460DRAFT_362128</name>
</gene>
<dbReference type="GeneID" id="63849837"/>
<name>A0A9P4GRS7_9PLEO</name>
<dbReference type="EMBL" id="ML976614">
    <property type="protein sequence ID" value="KAF1851383.1"/>
    <property type="molecule type" value="Genomic_DNA"/>
</dbReference>
<dbReference type="RefSeq" id="XP_040793946.1">
    <property type="nucleotide sequence ID" value="XM_040932586.1"/>
</dbReference>
<protein>
    <submittedName>
        <fullName evidence="1">Uncharacterized protein</fullName>
    </submittedName>
</protein>
<evidence type="ECO:0000313" key="1">
    <source>
        <dbReference type="EMBL" id="KAF1851383.1"/>
    </source>
</evidence>
<accession>A0A9P4GRS7</accession>
<organism evidence="1 2">
    <name type="scientific">Cucurbitaria berberidis CBS 394.84</name>
    <dbReference type="NCBI Taxonomy" id="1168544"/>
    <lineage>
        <taxon>Eukaryota</taxon>
        <taxon>Fungi</taxon>
        <taxon>Dikarya</taxon>
        <taxon>Ascomycota</taxon>
        <taxon>Pezizomycotina</taxon>
        <taxon>Dothideomycetes</taxon>
        <taxon>Pleosporomycetidae</taxon>
        <taxon>Pleosporales</taxon>
        <taxon>Pleosporineae</taxon>
        <taxon>Cucurbitariaceae</taxon>
        <taxon>Cucurbitaria</taxon>
    </lineage>
</organism>
<sequence>MGIGIALGNTVDSVGPALQKGEFVGVSIPIGTYCSSFPRSFTTTKQLLLQQLACLS</sequence>